<evidence type="ECO:0000256" key="1">
    <source>
        <dbReference type="ARBA" id="ARBA00004141"/>
    </source>
</evidence>
<evidence type="ECO:0000256" key="4">
    <source>
        <dbReference type="ARBA" id="ARBA00022692"/>
    </source>
</evidence>
<gene>
    <name evidence="9" type="ORF">BO78DRAFT_11357</name>
</gene>
<feature type="transmembrane region" description="Helical" evidence="7">
    <location>
        <begin position="408"/>
        <end position="431"/>
    </location>
</feature>
<keyword evidence="4 7" id="KW-0812">Transmembrane</keyword>
<accession>A0A319EI60</accession>
<dbReference type="PANTHER" id="PTHR31595">
    <property type="entry name" value="LONG-CHAIN-ALCOHOL O-FATTY-ACYLTRANSFERASE 3-RELATED"/>
    <property type="match status" value="1"/>
</dbReference>
<dbReference type="Proteomes" id="UP000248423">
    <property type="component" value="Unassembled WGS sequence"/>
</dbReference>
<evidence type="ECO:0000256" key="3">
    <source>
        <dbReference type="ARBA" id="ARBA00022679"/>
    </source>
</evidence>
<dbReference type="GO" id="GO:0016020">
    <property type="term" value="C:membrane"/>
    <property type="evidence" value="ECO:0007669"/>
    <property type="project" value="UniProtKB-SubCell"/>
</dbReference>
<feature type="transmembrane region" description="Helical" evidence="7">
    <location>
        <begin position="89"/>
        <end position="108"/>
    </location>
</feature>
<dbReference type="GO" id="GO:0006629">
    <property type="term" value="P:lipid metabolic process"/>
    <property type="evidence" value="ECO:0007669"/>
    <property type="project" value="InterPro"/>
</dbReference>
<evidence type="ECO:0000256" key="2">
    <source>
        <dbReference type="ARBA" id="ARBA00007282"/>
    </source>
</evidence>
<evidence type="ECO:0000313" key="9">
    <source>
        <dbReference type="EMBL" id="PYI09987.1"/>
    </source>
</evidence>
<dbReference type="InterPro" id="IPR032805">
    <property type="entry name" value="Wax_synthase_dom"/>
</dbReference>
<proteinExistence type="inferred from homology"/>
<name>A0A319EI60_ASPSB</name>
<reference evidence="9 10" key="1">
    <citation type="submission" date="2018-02" db="EMBL/GenBank/DDBJ databases">
        <title>The genomes of Aspergillus section Nigri reveals drivers in fungal speciation.</title>
        <authorList>
            <consortium name="DOE Joint Genome Institute"/>
            <person name="Vesth T.C."/>
            <person name="Nybo J."/>
            <person name="Theobald S."/>
            <person name="Brandl J."/>
            <person name="Frisvad J.C."/>
            <person name="Nielsen K.F."/>
            <person name="Lyhne E.K."/>
            <person name="Kogle M.E."/>
            <person name="Kuo A."/>
            <person name="Riley R."/>
            <person name="Clum A."/>
            <person name="Nolan M."/>
            <person name="Lipzen A."/>
            <person name="Salamov A."/>
            <person name="Henrissat B."/>
            <person name="Wiebenga A."/>
            <person name="De vries R.P."/>
            <person name="Grigoriev I.V."/>
            <person name="Mortensen U.H."/>
            <person name="Andersen M.R."/>
            <person name="Baker S.E."/>
        </authorList>
    </citation>
    <scope>NUCLEOTIDE SEQUENCE [LARGE SCALE GENOMIC DNA]</scope>
    <source>
        <strain evidence="9 10">CBS 121057</strain>
    </source>
</reference>
<sequence>MAASPHPPGSYRHLVDENRARFESFIQNGELKPVLLWNLLVPFLLPVIALLVPHEKGARYFRPLLMACIIGLSVDILCHRRMLLGGNGYMGGLIPAWGCIWSATLLIFRNVDRDFQRIECRSLPPATAGPNGDAALNGHARKTRCKDTTLQRSETLIWQPYPQTLTHRLNWVLGLVANMRGPEWNWRISSLGALPPSVQSQLNHKHNTKDNANPEINNMWFRLRAVFSTWLKSYLLLDLIKLLMIRDQYFMGAVYPTPDPPFPFHHLTPYPALVHVYRCLITGTGVLAALQYVCSFNPLLFGGLSLAFPNAARTLTSAPLSAAWLYPPTFGPFLTSILDDSLAGCWSQWWHQLFRFGFTSTAHWLLSFIPSRLSNTRTIRRSLTVLVAFALSGFVHASGSYVQYRDTIPITGAFRFFMLQAVGVLIQEIISPSWSRLPKSMRRICNAVFALGWLLLTGGFIMEDFSMGGLWLTEPLPVSVFRGLGIGVLPTDMGWWWWGGTWFGSWDGGEGFWDRGVRVY</sequence>
<dbReference type="PANTHER" id="PTHR31595:SF67">
    <property type="entry name" value="WAX SYNTHASE DOMAIN-CONTAINING PROTEIN"/>
    <property type="match status" value="1"/>
</dbReference>
<keyword evidence="6 7" id="KW-0472">Membrane</keyword>
<feature type="transmembrane region" description="Helical" evidence="7">
    <location>
        <begin position="443"/>
        <end position="462"/>
    </location>
</feature>
<evidence type="ECO:0000313" key="10">
    <source>
        <dbReference type="Proteomes" id="UP000248423"/>
    </source>
</evidence>
<feature type="domain" description="Wax synthase" evidence="8">
    <location>
        <begin position="326"/>
        <end position="419"/>
    </location>
</feature>
<keyword evidence="3" id="KW-0808">Transferase</keyword>
<evidence type="ECO:0000259" key="8">
    <source>
        <dbReference type="Pfam" id="PF13813"/>
    </source>
</evidence>
<evidence type="ECO:0000256" key="7">
    <source>
        <dbReference type="SAM" id="Phobius"/>
    </source>
</evidence>
<feature type="transmembrane region" description="Helical" evidence="7">
    <location>
        <begin position="382"/>
        <end position="402"/>
    </location>
</feature>
<comment type="subcellular location">
    <subcellularLocation>
        <location evidence="1">Membrane</location>
        <topology evidence="1">Multi-pass membrane protein</topology>
    </subcellularLocation>
</comment>
<dbReference type="Pfam" id="PF13813">
    <property type="entry name" value="MBOAT_2"/>
    <property type="match status" value="1"/>
</dbReference>
<dbReference type="VEuPathDB" id="FungiDB:BO78DRAFT_11357"/>
<dbReference type="AlphaFoldDB" id="A0A319EI60"/>
<dbReference type="EMBL" id="KZ826324">
    <property type="protein sequence ID" value="PYI09987.1"/>
    <property type="molecule type" value="Genomic_DNA"/>
</dbReference>
<organism evidence="9 10">
    <name type="scientific">Aspergillus sclerotiicarbonarius (strain CBS 121057 / IBT 28362)</name>
    <dbReference type="NCBI Taxonomy" id="1448318"/>
    <lineage>
        <taxon>Eukaryota</taxon>
        <taxon>Fungi</taxon>
        <taxon>Dikarya</taxon>
        <taxon>Ascomycota</taxon>
        <taxon>Pezizomycotina</taxon>
        <taxon>Eurotiomycetes</taxon>
        <taxon>Eurotiomycetidae</taxon>
        <taxon>Eurotiales</taxon>
        <taxon>Aspergillaceae</taxon>
        <taxon>Aspergillus</taxon>
        <taxon>Aspergillus subgen. Circumdati</taxon>
    </lineage>
</organism>
<keyword evidence="10" id="KW-1185">Reference proteome</keyword>
<comment type="similarity">
    <text evidence="2">Belongs to the wax synthase family.</text>
</comment>
<feature type="transmembrane region" description="Helical" evidence="7">
    <location>
        <begin position="64"/>
        <end position="83"/>
    </location>
</feature>
<dbReference type="GO" id="GO:0008374">
    <property type="term" value="F:O-acyltransferase activity"/>
    <property type="evidence" value="ECO:0007669"/>
    <property type="project" value="InterPro"/>
</dbReference>
<protein>
    <recommendedName>
        <fullName evidence="8">Wax synthase domain-containing protein</fullName>
    </recommendedName>
</protein>
<feature type="transmembrane region" description="Helical" evidence="7">
    <location>
        <begin position="34"/>
        <end position="52"/>
    </location>
</feature>
<keyword evidence="5 7" id="KW-1133">Transmembrane helix</keyword>
<dbReference type="InterPro" id="IPR044851">
    <property type="entry name" value="Wax_synthase"/>
</dbReference>
<dbReference type="OrthoDB" id="2796277at2759"/>
<evidence type="ECO:0000256" key="6">
    <source>
        <dbReference type="ARBA" id="ARBA00023136"/>
    </source>
</evidence>
<dbReference type="STRING" id="1448318.A0A319EI60"/>
<evidence type="ECO:0000256" key="5">
    <source>
        <dbReference type="ARBA" id="ARBA00022989"/>
    </source>
</evidence>